<gene>
    <name evidence="4" type="ORF">H1R20_g14489</name>
</gene>
<sequence length="247" mass="27487">MYSLNKIVLAVMVISFLASTATSGWIMHSVLAQISAKSVNIPHGTFCVPTGVSDKFYTFWIPMLAFECLLCTLALIRGFQAFVTDGSLFRAGRHLVRILLRDSVLYFLDLRDLHDVSISVDCGSEVPIGFSVAMSCVLANRIILNVREINRDLELSKIPTNNQRSKGIGPATESDIMDYYYDQAGTVSFGNHGTLTQFEMNQRPIDWQPVHIAPRPVAQEPDPELLESPLDDDSDVDVPHDLPFKVL</sequence>
<feature type="non-terminal residue" evidence="4">
    <location>
        <position position="1"/>
    </location>
</feature>
<evidence type="ECO:0000313" key="4">
    <source>
        <dbReference type="EMBL" id="KAJ2922623.1"/>
    </source>
</evidence>
<evidence type="ECO:0000256" key="3">
    <source>
        <dbReference type="SAM" id="SignalP"/>
    </source>
</evidence>
<dbReference type="AlphaFoldDB" id="A0A9W8J1Q0"/>
<feature type="compositionally biased region" description="Acidic residues" evidence="1">
    <location>
        <begin position="221"/>
        <end position="236"/>
    </location>
</feature>
<keyword evidence="2" id="KW-1133">Transmembrane helix</keyword>
<name>A0A9W8J1Q0_9AGAR</name>
<keyword evidence="2" id="KW-0472">Membrane</keyword>
<evidence type="ECO:0000313" key="5">
    <source>
        <dbReference type="Proteomes" id="UP001140091"/>
    </source>
</evidence>
<organism evidence="4 5">
    <name type="scientific">Candolleomyces eurysporus</name>
    <dbReference type="NCBI Taxonomy" id="2828524"/>
    <lineage>
        <taxon>Eukaryota</taxon>
        <taxon>Fungi</taxon>
        <taxon>Dikarya</taxon>
        <taxon>Basidiomycota</taxon>
        <taxon>Agaricomycotina</taxon>
        <taxon>Agaricomycetes</taxon>
        <taxon>Agaricomycetidae</taxon>
        <taxon>Agaricales</taxon>
        <taxon>Agaricineae</taxon>
        <taxon>Psathyrellaceae</taxon>
        <taxon>Candolleomyces</taxon>
    </lineage>
</organism>
<dbReference type="OrthoDB" id="3349377at2759"/>
<feature type="region of interest" description="Disordered" evidence="1">
    <location>
        <begin position="218"/>
        <end position="247"/>
    </location>
</feature>
<evidence type="ECO:0000256" key="1">
    <source>
        <dbReference type="SAM" id="MobiDB-lite"/>
    </source>
</evidence>
<comment type="caution">
    <text evidence="4">The sequence shown here is derived from an EMBL/GenBank/DDBJ whole genome shotgun (WGS) entry which is preliminary data.</text>
</comment>
<feature type="signal peptide" evidence="3">
    <location>
        <begin position="1"/>
        <end position="23"/>
    </location>
</feature>
<protein>
    <submittedName>
        <fullName evidence="4">Uncharacterized protein</fullName>
    </submittedName>
</protein>
<feature type="chain" id="PRO_5040900333" evidence="3">
    <location>
        <begin position="24"/>
        <end position="247"/>
    </location>
</feature>
<feature type="compositionally biased region" description="Basic and acidic residues" evidence="1">
    <location>
        <begin position="237"/>
        <end position="247"/>
    </location>
</feature>
<keyword evidence="2" id="KW-0812">Transmembrane</keyword>
<dbReference type="EMBL" id="JANBPK010001482">
    <property type="protein sequence ID" value="KAJ2922623.1"/>
    <property type="molecule type" value="Genomic_DNA"/>
</dbReference>
<keyword evidence="5" id="KW-1185">Reference proteome</keyword>
<keyword evidence="3" id="KW-0732">Signal</keyword>
<proteinExistence type="predicted"/>
<reference evidence="4" key="1">
    <citation type="submission" date="2022-06" db="EMBL/GenBank/DDBJ databases">
        <title>Genome Sequence of Candolleomyces eurysporus.</title>
        <authorList>
            <person name="Buettner E."/>
        </authorList>
    </citation>
    <scope>NUCLEOTIDE SEQUENCE</scope>
    <source>
        <strain evidence="4">VTCC 930004</strain>
    </source>
</reference>
<feature type="transmembrane region" description="Helical" evidence="2">
    <location>
        <begin position="56"/>
        <end position="76"/>
    </location>
</feature>
<dbReference type="Proteomes" id="UP001140091">
    <property type="component" value="Unassembled WGS sequence"/>
</dbReference>
<accession>A0A9W8J1Q0</accession>
<evidence type="ECO:0000256" key="2">
    <source>
        <dbReference type="SAM" id="Phobius"/>
    </source>
</evidence>